<accession>A0A848EE40</accession>
<name>A0A848EE40_9PROT</name>
<dbReference type="Gene3D" id="3.40.50.1820">
    <property type="entry name" value="alpha/beta hydrolase"/>
    <property type="match status" value="1"/>
</dbReference>
<dbReference type="InterPro" id="IPR029058">
    <property type="entry name" value="AB_hydrolase_fold"/>
</dbReference>
<dbReference type="SUPFAM" id="SSF53474">
    <property type="entry name" value="alpha/beta-Hydrolases"/>
    <property type="match status" value="1"/>
</dbReference>
<gene>
    <name evidence="1" type="ORF">GWK16_13955</name>
</gene>
<keyword evidence="2" id="KW-1185">Reference proteome</keyword>
<evidence type="ECO:0000313" key="1">
    <source>
        <dbReference type="EMBL" id="NMJ42352.1"/>
    </source>
</evidence>
<dbReference type="GO" id="GO:0016787">
    <property type="term" value="F:hydrolase activity"/>
    <property type="evidence" value="ECO:0007669"/>
    <property type="project" value="UniProtKB-KW"/>
</dbReference>
<keyword evidence="1" id="KW-0378">Hydrolase</keyword>
<protein>
    <submittedName>
        <fullName evidence="1">Alpha/beta hydrolase</fullName>
    </submittedName>
</protein>
<reference evidence="1 2" key="1">
    <citation type="submission" date="2020-03" db="EMBL/GenBank/DDBJ databases">
        <authorList>
            <person name="Sun Q."/>
        </authorList>
    </citation>
    <scope>NUCLEOTIDE SEQUENCE [LARGE SCALE GENOMIC DNA]</scope>
    <source>
        <strain evidence="1 2">JC162</strain>
    </source>
</reference>
<dbReference type="AlphaFoldDB" id="A0A848EE40"/>
<dbReference type="Proteomes" id="UP000548582">
    <property type="component" value="Unassembled WGS sequence"/>
</dbReference>
<proteinExistence type="predicted"/>
<comment type="caution">
    <text evidence="1">The sequence shown here is derived from an EMBL/GenBank/DDBJ whole genome shotgun (WGS) entry which is preliminary data.</text>
</comment>
<sequence length="272" mass="29021">MSGAMPGWRPAMEGRTPFFACAAEPRFPYCLYVPSGLGPDPAPLIVAVHGSDRRPGALRDLMAPFCDRRGVVLLTPLFPIGSTAPDDEPSYKFGLFRGLRYDQALLAMVADAATRVPLATDRFMLTGFSGGGQFALRFLMLHPHRLSAVSIGAPGYVTLLDEALPWWAGTQDFAAIFGQPPDLHAMRGVAIHLVVGADDLETEVLRVPEGHPLWVRGAEQAGPTRVARIEALAASLRAAGCATALDRVPGVEHSQEGVWPAVEAFLDAQSGG</sequence>
<organism evidence="1 2">
    <name type="scientific">Neoroseomonas marina</name>
    <dbReference type="NCBI Taxonomy" id="1232220"/>
    <lineage>
        <taxon>Bacteria</taxon>
        <taxon>Pseudomonadati</taxon>
        <taxon>Pseudomonadota</taxon>
        <taxon>Alphaproteobacteria</taxon>
        <taxon>Acetobacterales</taxon>
        <taxon>Acetobacteraceae</taxon>
        <taxon>Neoroseomonas</taxon>
    </lineage>
</organism>
<evidence type="ECO:0000313" key="2">
    <source>
        <dbReference type="Proteomes" id="UP000548582"/>
    </source>
</evidence>
<dbReference type="EMBL" id="JABBKX010000004">
    <property type="protein sequence ID" value="NMJ42352.1"/>
    <property type="molecule type" value="Genomic_DNA"/>
</dbReference>